<evidence type="ECO:0000313" key="1">
    <source>
        <dbReference type="EMBL" id="GAP92007.1"/>
    </source>
</evidence>
<proteinExistence type="predicted"/>
<reference evidence="1" key="1">
    <citation type="submission" date="2016-03" db="EMBL/GenBank/DDBJ databases">
        <title>Draft genome sequence of Rosellinia necatrix.</title>
        <authorList>
            <person name="Kanematsu S."/>
        </authorList>
    </citation>
    <scope>NUCLEOTIDE SEQUENCE [LARGE SCALE GENOMIC DNA]</scope>
    <source>
        <strain evidence="1">W97</strain>
    </source>
</reference>
<gene>
    <name evidence="1" type="ORF">SAMD00023353_6100160</name>
</gene>
<dbReference type="OrthoDB" id="4724625at2759"/>
<organism evidence="1">
    <name type="scientific">Rosellinia necatrix</name>
    <name type="common">White root-rot fungus</name>
    <dbReference type="NCBI Taxonomy" id="77044"/>
    <lineage>
        <taxon>Eukaryota</taxon>
        <taxon>Fungi</taxon>
        <taxon>Dikarya</taxon>
        <taxon>Ascomycota</taxon>
        <taxon>Pezizomycotina</taxon>
        <taxon>Sordariomycetes</taxon>
        <taxon>Xylariomycetidae</taxon>
        <taxon>Xylariales</taxon>
        <taxon>Xylariaceae</taxon>
        <taxon>Rosellinia</taxon>
    </lineage>
</organism>
<keyword evidence="2" id="KW-1185">Reference proteome</keyword>
<dbReference type="AlphaFoldDB" id="A0A1W2TTW2"/>
<evidence type="ECO:0000313" key="2">
    <source>
        <dbReference type="Proteomes" id="UP000054516"/>
    </source>
</evidence>
<dbReference type="EMBL" id="DF977506">
    <property type="protein sequence ID" value="GAP92007.1"/>
    <property type="molecule type" value="Genomic_DNA"/>
</dbReference>
<accession>A0A1W2TTW2</accession>
<name>A0A1W2TTW2_ROSNE</name>
<dbReference type="Proteomes" id="UP000054516">
    <property type="component" value="Unassembled WGS sequence"/>
</dbReference>
<sequence length="361" mass="42453">MSGSAPATVAHAIEGLGQWHLVSEGMLIEYIKKPTLVYISFWDDDSLSAHASRSPPPEQKYGRVPVHGINCIVENYETAFAPLLADKRAKRLYEKYRAPRSPKTESKGALSLYPRYEIRNGVEVPIDYHFLENFHVINLRDAWQIDPWLESRMNPLHDYNGRRGEEWWPNLVVRLDDIWNTIRDCEIKAENRTQAQGLFEERFGILASNRVRLQDYLILVDRKEDNERVKEDFSCFEHDQDHTENYKLLQCIKSYDLDKKLPTDLTSASIEDLRSRSSHAIRVEELIRTWQNYDLMSRNAYFVRWKRNDELRGEARDLDRRLHSSHRSGTRSGQAFTDSLHRLPVRGFRRAYDAYRAARNR</sequence>
<protein>
    <submittedName>
        <fullName evidence="1">Uncharacterized protein</fullName>
    </submittedName>
</protein>